<proteinExistence type="predicted"/>
<keyword evidence="1" id="KW-0472">Membrane</keyword>
<feature type="transmembrane region" description="Helical" evidence="1">
    <location>
        <begin position="203"/>
        <end position="220"/>
    </location>
</feature>
<feature type="transmembrane region" description="Helical" evidence="1">
    <location>
        <begin position="268"/>
        <end position="290"/>
    </location>
</feature>
<feature type="transmembrane region" description="Helical" evidence="1">
    <location>
        <begin position="302"/>
        <end position="324"/>
    </location>
</feature>
<gene>
    <name evidence="2" type="ORF">Azoinq_02115</name>
</gene>
<dbReference type="KEGG" id="aiq:Azoinq_02115"/>
<organism evidence="2 3">
    <name type="scientific">Azospira inquinata</name>
    <dbReference type="NCBI Taxonomy" id="2785627"/>
    <lineage>
        <taxon>Bacteria</taxon>
        <taxon>Pseudomonadati</taxon>
        <taxon>Pseudomonadota</taxon>
        <taxon>Betaproteobacteria</taxon>
        <taxon>Rhodocyclales</taxon>
        <taxon>Rhodocyclaceae</taxon>
        <taxon>Azospira</taxon>
    </lineage>
</organism>
<name>A0A975SQ05_9RHOO</name>
<dbReference type="Proteomes" id="UP000683428">
    <property type="component" value="Chromosome"/>
</dbReference>
<feature type="transmembrane region" description="Helical" evidence="1">
    <location>
        <begin position="177"/>
        <end position="197"/>
    </location>
</feature>
<evidence type="ECO:0000313" key="2">
    <source>
        <dbReference type="EMBL" id="QWT50439.1"/>
    </source>
</evidence>
<evidence type="ECO:0000313" key="3">
    <source>
        <dbReference type="Proteomes" id="UP000683428"/>
    </source>
</evidence>
<feature type="transmembrane region" description="Helical" evidence="1">
    <location>
        <begin position="42"/>
        <end position="59"/>
    </location>
</feature>
<dbReference type="AlphaFoldDB" id="A0A975SQ05"/>
<feature type="transmembrane region" description="Helical" evidence="1">
    <location>
        <begin position="336"/>
        <end position="353"/>
    </location>
</feature>
<feature type="transmembrane region" description="Helical" evidence="1">
    <location>
        <begin position="71"/>
        <end position="90"/>
    </location>
</feature>
<reference evidence="2" key="1">
    <citation type="submission" date="2020-11" db="EMBL/GenBank/DDBJ databases">
        <title>Azospira inquinata sp. nov.</title>
        <authorList>
            <person name="Moe W.M."/>
            <person name="Mikes M.C."/>
        </authorList>
    </citation>
    <scope>NUCLEOTIDE SEQUENCE</scope>
    <source>
        <strain evidence="2">Azo-3</strain>
    </source>
</reference>
<keyword evidence="1" id="KW-1133">Transmembrane helix</keyword>
<dbReference type="EMBL" id="CP064782">
    <property type="protein sequence ID" value="QWT50439.1"/>
    <property type="molecule type" value="Genomic_DNA"/>
</dbReference>
<feature type="transmembrane region" description="Helical" evidence="1">
    <location>
        <begin position="121"/>
        <end position="141"/>
    </location>
</feature>
<feature type="transmembrane region" description="Helical" evidence="1">
    <location>
        <begin position="147"/>
        <end position="165"/>
    </location>
</feature>
<sequence>MADLRPAARLPLLLLGMLSLVAGVLAGLARLGWVTPDITAEAASGHGVLMISAFLGTVISLERAVALARRWAYLAPLVAGFSGLALLAGAPLLLPQVLAIAAATIMVGASLQVLKRVFATFTVVLVIGAACWLVGSLVWLLDGSLGAVVPWWLGFLILTIAGERLEMTRFLPTPPGAAKLFALIVTIILVGAAIAFWRLAGGLALFSAGMLALALWLLRYDLARRNVHQQGLTRFIAVCLLSGYGWLALAGGLGLAGGLLPGHPWRDATLHGVCLGFVFSMILGHAPIIFPAVVRVKIPYTPVLYLPLVVLHGSLVLRVCGSLADRFPLRHLGGLLNGVALALFIVTVVVSVIRGRKETPGGR</sequence>
<keyword evidence="3" id="KW-1185">Reference proteome</keyword>
<accession>A0A975SQ05</accession>
<evidence type="ECO:0008006" key="4">
    <source>
        <dbReference type="Google" id="ProtNLM"/>
    </source>
</evidence>
<evidence type="ECO:0000256" key="1">
    <source>
        <dbReference type="SAM" id="Phobius"/>
    </source>
</evidence>
<feature type="transmembrane region" description="Helical" evidence="1">
    <location>
        <begin position="96"/>
        <end position="114"/>
    </location>
</feature>
<feature type="transmembrane region" description="Helical" evidence="1">
    <location>
        <begin position="232"/>
        <end position="256"/>
    </location>
</feature>
<keyword evidence="1" id="KW-0812">Transmembrane</keyword>
<protein>
    <recommendedName>
        <fullName evidence="4">NnrS family protein</fullName>
    </recommendedName>
</protein>